<proteinExistence type="predicted"/>
<feature type="transmembrane region" description="Helical" evidence="1">
    <location>
        <begin position="27"/>
        <end position="46"/>
    </location>
</feature>
<evidence type="ECO:0008006" key="3">
    <source>
        <dbReference type="Google" id="ProtNLM"/>
    </source>
</evidence>
<dbReference type="EMBL" id="VSSQ01000076">
    <property type="protein sequence ID" value="MPL73871.1"/>
    <property type="molecule type" value="Genomic_DNA"/>
</dbReference>
<evidence type="ECO:0000313" key="2">
    <source>
        <dbReference type="EMBL" id="MPL73871.1"/>
    </source>
</evidence>
<sequence>MKKKPVIIRIYQFYMDGFRQMTLGKTLWLIILIKLFIMFFVLKLFFFPSYLGKYKTADEKGEHVSTELIDRAINN</sequence>
<evidence type="ECO:0000256" key="1">
    <source>
        <dbReference type="SAM" id="Phobius"/>
    </source>
</evidence>
<keyword evidence="1" id="KW-0472">Membrane</keyword>
<keyword evidence="1" id="KW-1133">Transmembrane helix</keyword>
<reference evidence="2" key="1">
    <citation type="submission" date="2019-08" db="EMBL/GenBank/DDBJ databases">
        <authorList>
            <person name="Kucharzyk K."/>
            <person name="Murdoch R.W."/>
            <person name="Higgins S."/>
            <person name="Loffler F."/>
        </authorList>
    </citation>
    <scope>NUCLEOTIDE SEQUENCE</scope>
</reference>
<gene>
    <name evidence="2" type="ORF">SDC9_19680</name>
</gene>
<name>A0A644U4M8_9ZZZZ</name>
<dbReference type="Pfam" id="PF14899">
    <property type="entry name" value="DUF4492"/>
    <property type="match status" value="1"/>
</dbReference>
<comment type="caution">
    <text evidence="2">The sequence shown here is derived from an EMBL/GenBank/DDBJ whole genome shotgun (WGS) entry which is preliminary data.</text>
</comment>
<organism evidence="2">
    <name type="scientific">bioreactor metagenome</name>
    <dbReference type="NCBI Taxonomy" id="1076179"/>
    <lineage>
        <taxon>unclassified sequences</taxon>
        <taxon>metagenomes</taxon>
        <taxon>ecological metagenomes</taxon>
    </lineage>
</organism>
<protein>
    <recommendedName>
        <fullName evidence="3">DUF4492 domain-containing protein</fullName>
    </recommendedName>
</protein>
<dbReference type="InterPro" id="IPR027853">
    <property type="entry name" value="DUF4492"/>
</dbReference>
<dbReference type="AlphaFoldDB" id="A0A644U4M8"/>
<accession>A0A644U4M8</accession>
<keyword evidence="1" id="KW-0812">Transmembrane</keyword>